<proteinExistence type="predicted"/>
<accession>A0A6P6ENK8</accession>
<feature type="region of interest" description="Disordered" evidence="1">
    <location>
        <begin position="15"/>
        <end position="70"/>
    </location>
</feature>
<feature type="region of interest" description="Disordered" evidence="1">
    <location>
        <begin position="283"/>
        <end position="312"/>
    </location>
</feature>
<dbReference type="Proteomes" id="UP000515203">
    <property type="component" value="Unplaced"/>
</dbReference>
<gene>
    <name evidence="4" type="primary">CUNH17orf53</name>
</gene>
<feature type="region of interest" description="Disordered" evidence="1">
    <location>
        <begin position="564"/>
        <end position="587"/>
    </location>
</feature>
<dbReference type="RefSeq" id="XP_023573910.1">
    <property type="nucleotide sequence ID" value="XM_023718142.1"/>
</dbReference>
<dbReference type="PANTHER" id="PTHR14523:SF1">
    <property type="entry name" value="HOMOLOGOUS RECOMBINATION OB-FOLD PROTEIN"/>
    <property type="match status" value="1"/>
</dbReference>
<evidence type="ECO:0000256" key="1">
    <source>
        <dbReference type="SAM" id="MobiDB-lite"/>
    </source>
</evidence>
<dbReference type="GeneID" id="101584555"/>
<dbReference type="InParanoid" id="A0A6P6ENK8"/>
<sequence length="641" mass="67457">MIGCRRRWRIRLRDEREPQNQRAGRRSLRWRRLRTGSSSGVDRAHVSMHQRHPPPAPSGPEGSQAASALSAARHGACSPWTLFSVDEEFEDELWGAPESAWSRKQCTAGVSLPIPSSRAPVTCHPDFLSAVEDAENQLAGAEGRLACASSGLCPRSPSPPALRPAAASVAQCPPALGLCRTVPRVPSAPSDPQRLCLTSSNWAGGQRTHGAWGGPAQGDLDEVLASLELELGADARGPAPAKRARILGLSGLISGPAAAPAPLAPPAPSGPPRIPRPLLRPGVTRADATLPGHLPQPLSPLGTPSHGCTRPPPRTCAGAGLYPAAPRAGPAASCRAALPPCTPVSSPINTPRGTRSSLQIPVVTNHLVQLVTATTRVPACSRTRRFPGPAGLLPQQHGERNPEEIMVSTPQTPAHGARAKLRTEATVTSSQAPAAEDFGHGPWLAMKAALGLDDSDPACFLHTCSVAMVLRKAALKQLPGNKVPTMAVLVKSLTHSTVDASVVLRDPTGEMRGTVHRALLEARRGELRPGAVLLLQQVGVFSPSLRSHYLNVTPSNLIHIYSPDSRDRDLLGPQEPIPEGPGSPQGRLQLDVALQPGRGLGLMAPEEEALDTDDLDGLLMELPEDLFSDSCSSDHPTAGPL</sequence>
<evidence type="ECO:0000259" key="2">
    <source>
        <dbReference type="Pfam" id="PF15072"/>
    </source>
</evidence>
<dbReference type="OrthoDB" id="21443at2759"/>
<dbReference type="AlphaFoldDB" id="A0A6P6ENK8"/>
<organism evidence="3 4">
    <name type="scientific">Octodon degus</name>
    <name type="common">Degu</name>
    <name type="synonym">Sciurus degus</name>
    <dbReference type="NCBI Taxonomy" id="10160"/>
    <lineage>
        <taxon>Eukaryota</taxon>
        <taxon>Metazoa</taxon>
        <taxon>Chordata</taxon>
        <taxon>Craniata</taxon>
        <taxon>Vertebrata</taxon>
        <taxon>Euteleostomi</taxon>
        <taxon>Mammalia</taxon>
        <taxon>Eutheria</taxon>
        <taxon>Euarchontoglires</taxon>
        <taxon>Glires</taxon>
        <taxon>Rodentia</taxon>
        <taxon>Hystricomorpha</taxon>
        <taxon>Octodontidae</taxon>
        <taxon>Octodon</taxon>
    </lineage>
</organism>
<feature type="compositionally biased region" description="Basic residues" evidence="1">
    <location>
        <begin position="23"/>
        <end position="34"/>
    </location>
</feature>
<dbReference type="FunCoup" id="A0A6P6ENK8">
    <property type="interactions" value="303"/>
</dbReference>
<dbReference type="GO" id="GO:0000725">
    <property type="term" value="P:recombinational repair"/>
    <property type="evidence" value="ECO:0007669"/>
    <property type="project" value="InterPro"/>
</dbReference>
<dbReference type="PANTHER" id="PTHR14523">
    <property type="entry name" value="UNCHARACTERIZED PROTEIN C17ORF53 HOMOLOG"/>
    <property type="match status" value="1"/>
</dbReference>
<protein>
    <submittedName>
        <fullName evidence="4">Uncharacterized protein C17orf53 homolog</fullName>
    </submittedName>
</protein>
<evidence type="ECO:0000313" key="4">
    <source>
        <dbReference type="RefSeq" id="XP_023573910.1"/>
    </source>
</evidence>
<dbReference type="CTD" id="78995"/>
<dbReference type="InterPro" id="IPR028045">
    <property type="entry name" value="HROB"/>
</dbReference>
<reference evidence="4" key="1">
    <citation type="submission" date="2025-08" db="UniProtKB">
        <authorList>
            <consortium name="RefSeq"/>
        </authorList>
    </citation>
    <scope>IDENTIFICATION</scope>
</reference>
<dbReference type="InterPro" id="IPR058570">
    <property type="entry name" value="HROB_OB"/>
</dbReference>
<evidence type="ECO:0000313" key="3">
    <source>
        <dbReference type="Proteomes" id="UP000515203"/>
    </source>
</evidence>
<dbReference type="Pfam" id="PF15072">
    <property type="entry name" value="HROB"/>
    <property type="match status" value="1"/>
</dbReference>
<name>A0A6P6ENK8_OCTDE</name>
<keyword evidence="3" id="KW-1185">Reference proteome</keyword>
<feature type="domain" description="Homologous recombination OB-fold protein OB-fold" evidence="2">
    <location>
        <begin position="481"/>
        <end position="564"/>
    </location>
</feature>